<evidence type="ECO:0000256" key="1">
    <source>
        <dbReference type="SAM" id="MobiDB-lite"/>
    </source>
</evidence>
<dbReference type="OrthoDB" id="1002643at2759"/>
<comment type="caution">
    <text evidence="3">The sequence shown here is derived from an EMBL/GenBank/DDBJ whole genome shotgun (WGS) entry which is preliminary data.</text>
</comment>
<reference evidence="3 4" key="1">
    <citation type="journal article" date="2019" name="Genome Biol. Evol.">
        <title>Insights into the evolution of the New World diploid cottons (Gossypium, subgenus Houzingenia) based on genome sequencing.</title>
        <authorList>
            <person name="Grover C.E."/>
            <person name="Arick M.A. 2nd"/>
            <person name="Thrash A."/>
            <person name="Conover J.L."/>
            <person name="Sanders W.S."/>
            <person name="Peterson D.G."/>
            <person name="Frelichowski J.E."/>
            <person name="Scheffler J.A."/>
            <person name="Scheffler B.E."/>
            <person name="Wendel J.F."/>
        </authorList>
    </citation>
    <scope>NUCLEOTIDE SEQUENCE [LARGE SCALE GENOMIC DNA]</scope>
    <source>
        <strain evidence="3">5</strain>
        <tissue evidence="3">Leaf</tissue>
    </source>
</reference>
<dbReference type="EMBL" id="JABEZY010000007">
    <property type="protein sequence ID" value="MBA0741534.1"/>
    <property type="molecule type" value="Genomic_DNA"/>
</dbReference>
<keyword evidence="2" id="KW-1133">Transmembrane helix</keyword>
<dbReference type="AlphaFoldDB" id="A0A7J9BZF4"/>
<evidence type="ECO:0000313" key="3">
    <source>
        <dbReference type="EMBL" id="MBA0741534.1"/>
    </source>
</evidence>
<organism evidence="3 4">
    <name type="scientific">Gossypium gossypioides</name>
    <name type="common">Mexican cotton</name>
    <name type="synonym">Selera gossypioides</name>
    <dbReference type="NCBI Taxonomy" id="34282"/>
    <lineage>
        <taxon>Eukaryota</taxon>
        <taxon>Viridiplantae</taxon>
        <taxon>Streptophyta</taxon>
        <taxon>Embryophyta</taxon>
        <taxon>Tracheophyta</taxon>
        <taxon>Spermatophyta</taxon>
        <taxon>Magnoliopsida</taxon>
        <taxon>eudicotyledons</taxon>
        <taxon>Gunneridae</taxon>
        <taxon>Pentapetalae</taxon>
        <taxon>rosids</taxon>
        <taxon>malvids</taxon>
        <taxon>Malvales</taxon>
        <taxon>Malvaceae</taxon>
        <taxon>Malvoideae</taxon>
        <taxon>Gossypium</taxon>
    </lineage>
</organism>
<keyword evidence="2" id="KW-0812">Transmembrane</keyword>
<feature type="transmembrane region" description="Helical" evidence="2">
    <location>
        <begin position="99"/>
        <end position="117"/>
    </location>
</feature>
<proteinExistence type="predicted"/>
<sequence>MGPGGPGGGPGGPGGPGGGPGGPGGPGGWGGGPGGWGPGPGGPGGFGPGGPGWGPGPGGPGWGPGPGGPWGPGFGGPGFWPGGFFGGFADGLCNMISSWLKLIGIAASTVFAVVGYYKTALVDALAMVLPLSNHLLAAVAIHVFSVVPCNKFNNLVLSFFSLLLLPLLFSSITIQTFIKSNKCD</sequence>
<feature type="transmembrane region" description="Helical" evidence="2">
    <location>
        <begin position="156"/>
        <end position="178"/>
    </location>
</feature>
<feature type="transmembrane region" description="Helical" evidence="2">
    <location>
        <begin position="124"/>
        <end position="144"/>
    </location>
</feature>
<keyword evidence="4" id="KW-1185">Reference proteome</keyword>
<evidence type="ECO:0000313" key="4">
    <source>
        <dbReference type="Proteomes" id="UP000593579"/>
    </source>
</evidence>
<feature type="region of interest" description="Disordered" evidence="1">
    <location>
        <begin position="1"/>
        <end position="73"/>
    </location>
</feature>
<keyword evidence="2" id="KW-0472">Membrane</keyword>
<gene>
    <name evidence="3" type="ORF">Gogos_014679</name>
</gene>
<name>A0A7J9BZF4_GOSGO</name>
<evidence type="ECO:0000256" key="2">
    <source>
        <dbReference type="SAM" id="Phobius"/>
    </source>
</evidence>
<evidence type="ECO:0008006" key="5">
    <source>
        <dbReference type="Google" id="ProtNLM"/>
    </source>
</evidence>
<protein>
    <recommendedName>
        <fullName evidence="5">Glycine-rich protein</fullName>
    </recommendedName>
</protein>
<dbReference type="Proteomes" id="UP000593579">
    <property type="component" value="Unassembled WGS sequence"/>
</dbReference>
<accession>A0A7J9BZF4</accession>